<dbReference type="Gene3D" id="1.10.730.10">
    <property type="entry name" value="Isoleucyl-tRNA Synthetase, Domain 1"/>
    <property type="match status" value="1"/>
</dbReference>
<evidence type="ECO:0000256" key="1">
    <source>
        <dbReference type="ARBA" id="ARBA00005594"/>
    </source>
</evidence>
<dbReference type="InterPro" id="IPR014729">
    <property type="entry name" value="Rossmann-like_a/b/a_fold"/>
</dbReference>
<dbReference type="Gene3D" id="2.20.28.290">
    <property type="match status" value="1"/>
</dbReference>
<keyword evidence="4 9" id="KW-0547">Nucleotide-binding</keyword>
<feature type="binding site" evidence="9">
    <location>
        <position position="641"/>
    </location>
    <ligand>
        <name>ATP</name>
        <dbReference type="ChEBI" id="CHEBI:30616"/>
    </ligand>
</feature>
<keyword evidence="5 9" id="KW-0067">ATP-binding</keyword>
<keyword evidence="15" id="KW-1185">Reference proteome</keyword>
<evidence type="ECO:0000313" key="14">
    <source>
        <dbReference type="EMBL" id="CUA93861.1"/>
    </source>
</evidence>
<gene>
    <name evidence="9" type="primary">leuS</name>
    <name evidence="14" type="ORF">Ga0061069_101387</name>
</gene>
<evidence type="ECO:0000259" key="13">
    <source>
        <dbReference type="Pfam" id="PF13603"/>
    </source>
</evidence>
<dbReference type="STRING" id="339866.GCA_001418255_00385"/>
<evidence type="ECO:0000256" key="7">
    <source>
        <dbReference type="ARBA" id="ARBA00023146"/>
    </source>
</evidence>
<feature type="domain" description="Methionyl/Valyl/Leucyl/Isoleucyl-tRNA synthetase anticodon-binding" evidence="12">
    <location>
        <begin position="714"/>
        <end position="839"/>
    </location>
</feature>
<organism evidence="14 15">
    <name type="scientific">Thiomonas bhubaneswarensis</name>
    <dbReference type="NCBI Taxonomy" id="339866"/>
    <lineage>
        <taxon>Bacteria</taxon>
        <taxon>Pseudomonadati</taxon>
        <taxon>Pseudomonadota</taxon>
        <taxon>Betaproteobacteria</taxon>
        <taxon>Burkholderiales</taxon>
        <taxon>Thiomonas</taxon>
    </lineage>
</organism>
<dbReference type="SUPFAM" id="SSF47323">
    <property type="entry name" value="Anticodon-binding domain of a subclass of class I aminoacyl-tRNA synthetases"/>
    <property type="match status" value="1"/>
</dbReference>
<dbReference type="InterPro" id="IPR001412">
    <property type="entry name" value="aa-tRNA-synth_I_CS"/>
</dbReference>
<keyword evidence="2 9" id="KW-0963">Cytoplasm</keyword>
<feature type="short sequence motif" description="'KMSKS' region" evidence="9">
    <location>
        <begin position="638"/>
        <end position="642"/>
    </location>
</feature>
<dbReference type="InterPro" id="IPR002300">
    <property type="entry name" value="aa-tRNA-synth_Ia"/>
</dbReference>
<dbReference type="OrthoDB" id="9810365at2"/>
<dbReference type="AlphaFoldDB" id="A0A0K6HSP4"/>
<keyword evidence="3 9" id="KW-0436">Ligase</keyword>
<dbReference type="Pfam" id="PF00133">
    <property type="entry name" value="tRNA-synt_1"/>
    <property type="match status" value="2"/>
</dbReference>
<dbReference type="Pfam" id="PF13603">
    <property type="entry name" value="tRNA-synt_1_2"/>
    <property type="match status" value="1"/>
</dbReference>
<dbReference type="InterPro" id="IPR009080">
    <property type="entry name" value="tRNAsynth_Ia_anticodon-bd"/>
</dbReference>
<dbReference type="CDD" id="cd00812">
    <property type="entry name" value="LeuRS_core"/>
    <property type="match status" value="1"/>
</dbReference>
<dbReference type="FunFam" id="3.10.20.590:FF:000001">
    <property type="entry name" value="Leucine--tRNA ligase"/>
    <property type="match status" value="1"/>
</dbReference>
<dbReference type="GO" id="GO:0002161">
    <property type="term" value="F:aminoacyl-tRNA deacylase activity"/>
    <property type="evidence" value="ECO:0007669"/>
    <property type="project" value="InterPro"/>
</dbReference>
<keyword evidence="6 9" id="KW-0648">Protein biosynthesis</keyword>
<dbReference type="EC" id="6.1.1.4" evidence="9"/>
<evidence type="ECO:0000313" key="15">
    <source>
        <dbReference type="Proteomes" id="UP000183649"/>
    </source>
</evidence>
<dbReference type="RefSeq" id="WP_055449322.1">
    <property type="nucleotide sequence ID" value="NZ_CYHF01000001.1"/>
</dbReference>
<sequence length="876" mass="97075">MNEKYDASAVEAAAQAHWQATDAYRVREDKPGEKFYACSMLPYPSGKLHMGHVRNYTINDMLTRHLRMKGMNVLMPMGWDAFGLPAENAAMKNRVPPAKWTYDNIAYMKRQMQAMGLAIDWSREVATCSPDYYKWNQWLFLKMLEKGIAERRTQVVNWDPVDQTVLANEQVIDGRGWRSGAVVEKREIPGYYLKITDYAEELLAAVADPENKNYLSGWPERVRLMQENWIGKSAGVRFAFTHDIRDAQGAPIQDGRMYVFTTRADTIMGVTFCAVAPEHPLAEHAARDNPQLAAFIASCKAGGTTEAELATKEKEGMPTGLSVTHPLTGEAVPVWVGNYVLMSYGDGAVMGVPAHDERDFAFAKKYGLPIRQVIAVERETFSTAAWADWYGDKQRAVCVNSGELDGLPHKDAVDAVAARLEARGLGEKKTTWRLRDWGISRQRYWGTPIPIIHCPDCGTVPVPEKDLPVVLPEDLIPDGSGNPLHKCAAFVDVACPQCGKPAKRETDTMDTFVDSSWYFMRYTCADNHDAMVDTRTDYWMPMDQYIGGIEHAILHLLYARFWTKVMRDLGLAKADEPFTRLLTQGMVLNHIYSRKTAQGGIEYFWPHEVENVFDAQGKIVGAKLKADGSAVDYGGVGTMSKSKNNGVDPQDLIDRFGADTARLFTMFAAPPEATLEWNDAAVEGAHRFLKRVWAFGLKLHGLAATPADASDASRKLRREVHLTLQQVNFDYGRMQYNTVVSGAMKLLNALEDADAAAVGMAVALREGFGILLRVLYPATPHIAHALWAELGFATEHGDLLDAPWPQVDESALVQDTIELMLQVNGKLRGAIHVPASADKATIEAAALASADFAKFSEGKAAKKVIVVPGRLVNVVV</sequence>
<evidence type="ECO:0000256" key="5">
    <source>
        <dbReference type="ARBA" id="ARBA00022840"/>
    </source>
</evidence>
<dbReference type="FunFam" id="3.40.50.620:FF:000003">
    <property type="entry name" value="Leucine--tRNA ligase"/>
    <property type="match status" value="1"/>
</dbReference>
<feature type="domain" description="Leucyl-tRNA synthetase editing" evidence="13">
    <location>
        <begin position="227"/>
        <end position="420"/>
    </location>
</feature>
<dbReference type="Gene3D" id="3.10.20.590">
    <property type="match status" value="1"/>
</dbReference>
<dbReference type="PANTHER" id="PTHR43740:SF2">
    <property type="entry name" value="LEUCINE--TRNA LIGASE, MITOCHONDRIAL"/>
    <property type="match status" value="1"/>
</dbReference>
<dbReference type="InterPro" id="IPR009008">
    <property type="entry name" value="Val/Leu/Ile-tRNA-synth_edit"/>
</dbReference>
<dbReference type="EMBL" id="CYHF01000001">
    <property type="protein sequence ID" value="CUA93861.1"/>
    <property type="molecule type" value="Genomic_DNA"/>
</dbReference>
<dbReference type="Pfam" id="PF08264">
    <property type="entry name" value="Anticodon_1"/>
    <property type="match status" value="1"/>
</dbReference>
<dbReference type="GO" id="GO:0006429">
    <property type="term" value="P:leucyl-tRNA aminoacylation"/>
    <property type="evidence" value="ECO:0007669"/>
    <property type="project" value="UniProtKB-UniRule"/>
</dbReference>
<dbReference type="PRINTS" id="PR00985">
    <property type="entry name" value="TRNASYNTHLEU"/>
</dbReference>
<evidence type="ECO:0000256" key="10">
    <source>
        <dbReference type="RuleBase" id="RU363035"/>
    </source>
</evidence>
<dbReference type="InterPro" id="IPR002302">
    <property type="entry name" value="Leu-tRNA-ligase"/>
</dbReference>
<dbReference type="GO" id="GO:0005829">
    <property type="term" value="C:cytosol"/>
    <property type="evidence" value="ECO:0007669"/>
    <property type="project" value="TreeGrafter"/>
</dbReference>
<comment type="catalytic activity">
    <reaction evidence="8 9">
        <text>tRNA(Leu) + L-leucine + ATP = L-leucyl-tRNA(Leu) + AMP + diphosphate</text>
        <dbReference type="Rhea" id="RHEA:11688"/>
        <dbReference type="Rhea" id="RHEA-COMP:9613"/>
        <dbReference type="Rhea" id="RHEA-COMP:9622"/>
        <dbReference type="ChEBI" id="CHEBI:30616"/>
        <dbReference type="ChEBI" id="CHEBI:33019"/>
        <dbReference type="ChEBI" id="CHEBI:57427"/>
        <dbReference type="ChEBI" id="CHEBI:78442"/>
        <dbReference type="ChEBI" id="CHEBI:78494"/>
        <dbReference type="ChEBI" id="CHEBI:456215"/>
        <dbReference type="EC" id="6.1.1.4"/>
    </reaction>
</comment>
<dbReference type="Proteomes" id="UP000183649">
    <property type="component" value="Unassembled WGS sequence"/>
</dbReference>
<dbReference type="FunFam" id="3.40.50.620:FF:000056">
    <property type="entry name" value="Leucine--tRNA ligase"/>
    <property type="match status" value="1"/>
</dbReference>
<dbReference type="InterPro" id="IPR013155">
    <property type="entry name" value="M/V/L/I-tRNA-synth_anticd-bd"/>
</dbReference>
<evidence type="ECO:0000256" key="2">
    <source>
        <dbReference type="ARBA" id="ARBA00022490"/>
    </source>
</evidence>
<evidence type="ECO:0000256" key="6">
    <source>
        <dbReference type="ARBA" id="ARBA00022917"/>
    </source>
</evidence>
<comment type="similarity">
    <text evidence="1 9 10">Belongs to the class-I aminoacyl-tRNA synthetase family.</text>
</comment>
<dbReference type="SUPFAM" id="SSF50677">
    <property type="entry name" value="ValRS/IleRS/LeuRS editing domain"/>
    <property type="match status" value="1"/>
</dbReference>
<keyword evidence="7 9" id="KW-0030">Aminoacyl-tRNA synthetase</keyword>
<dbReference type="FunFam" id="1.10.730.10:FF:000003">
    <property type="entry name" value="Leucine--tRNA ligase"/>
    <property type="match status" value="1"/>
</dbReference>
<evidence type="ECO:0000256" key="3">
    <source>
        <dbReference type="ARBA" id="ARBA00022598"/>
    </source>
</evidence>
<evidence type="ECO:0000256" key="4">
    <source>
        <dbReference type="ARBA" id="ARBA00022741"/>
    </source>
</evidence>
<name>A0A0K6HSP4_9BURK</name>
<dbReference type="Gene3D" id="3.40.50.620">
    <property type="entry name" value="HUPs"/>
    <property type="match status" value="2"/>
</dbReference>
<dbReference type="PANTHER" id="PTHR43740">
    <property type="entry name" value="LEUCYL-TRNA SYNTHETASE"/>
    <property type="match status" value="1"/>
</dbReference>
<dbReference type="PROSITE" id="PS00178">
    <property type="entry name" value="AA_TRNA_LIGASE_I"/>
    <property type="match status" value="1"/>
</dbReference>
<accession>A0A0K6HSP4</accession>
<dbReference type="GO" id="GO:0004823">
    <property type="term" value="F:leucine-tRNA ligase activity"/>
    <property type="evidence" value="ECO:0007669"/>
    <property type="project" value="UniProtKB-UniRule"/>
</dbReference>
<proteinExistence type="inferred from homology"/>
<evidence type="ECO:0000259" key="11">
    <source>
        <dbReference type="Pfam" id="PF00133"/>
    </source>
</evidence>
<comment type="subcellular location">
    <subcellularLocation>
        <location evidence="9">Cytoplasm</location>
    </subcellularLocation>
</comment>
<dbReference type="HAMAP" id="MF_00049_B">
    <property type="entry name" value="Leu_tRNA_synth_B"/>
    <property type="match status" value="1"/>
</dbReference>
<evidence type="ECO:0000259" key="12">
    <source>
        <dbReference type="Pfam" id="PF08264"/>
    </source>
</evidence>
<reference evidence="15" key="1">
    <citation type="submission" date="2015-08" db="EMBL/GenBank/DDBJ databases">
        <authorList>
            <person name="Varghese N."/>
        </authorList>
    </citation>
    <scope>NUCLEOTIDE SEQUENCE [LARGE SCALE GENOMIC DNA]</scope>
    <source>
        <strain evidence="15">DSM 18181</strain>
    </source>
</reference>
<dbReference type="InterPro" id="IPR025709">
    <property type="entry name" value="Leu_tRNA-synth_edit"/>
</dbReference>
<feature type="domain" description="Aminoacyl-tRNA synthetase class Ia" evidence="11">
    <location>
        <begin position="15"/>
        <end position="205"/>
    </location>
</feature>
<protein>
    <recommendedName>
        <fullName evidence="9">Leucine--tRNA ligase</fullName>
        <ecNumber evidence="9">6.1.1.4</ecNumber>
    </recommendedName>
    <alternativeName>
        <fullName evidence="9">Leucyl-tRNA synthetase</fullName>
        <shortName evidence="9">LeuRS</shortName>
    </alternativeName>
</protein>
<dbReference type="NCBIfam" id="TIGR00396">
    <property type="entry name" value="leuS_bact"/>
    <property type="match status" value="1"/>
</dbReference>
<evidence type="ECO:0000256" key="8">
    <source>
        <dbReference type="ARBA" id="ARBA00047469"/>
    </source>
</evidence>
<evidence type="ECO:0000256" key="9">
    <source>
        <dbReference type="HAMAP-Rule" id="MF_00049"/>
    </source>
</evidence>
<feature type="domain" description="Aminoacyl-tRNA synthetase class Ia" evidence="11">
    <location>
        <begin position="434"/>
        <end position="589"/>
    </location>
</feature>
<feature type="short sequence motif" description="'HIGH' region" evidence="9">
    <location>
        <begin position="42"/>
        <end position="52"/>
    </location>
</feature>
<dbReference type="GO" id="GO:0005524">
    <property type="term" value="F:ATP binding"/>
    <property type="evidence" value="ECO:0007669"/>
    <property type="project" value="UniProtKB-UniRule"/>
</dbReference>
<dbReference type="CDD" id="cd07958">
    <property type="entry name" value="Anticodon_Ia_Leu_BEm"/>
    <property type="match status" value="1"/>
</dbReference>
<dbReference type="SUPFAM" id="SSF52374">
    <property type="entry name" value="Nucleotidylyl transferase"/>
    <property type="match status" value="1"/>
</dbReference>